<feature type="domain" description="Cytochrome c" evidence="5">
    <location>
        <begin position="1"/>
        <end position="84"/>
    </location>
</feature>
<dbReference type="InterPro" id="IPR009056">
    <property type="entry name" value="Cyt_c-like_dom"/>
</dbReference>
<dbReference type="PROSITE" id="PS51007">
    <property type="entry name" value="CYTC"/>
    <property type="match status" value="1"/>
</dbReference>
<organism evidence="6 7">
    <name type="scientific">Candidatus Tanganyikabacteria bacterium</name>
    <dbReference type="NCBI Taxonomy" id="2961651"/>
    <lineage>
        <taxon>Bacteria</taxon>
        <taxon>Bacillati</taxon>
        <taxon>Candidatus Sericytochromatia</taxon>
        <taxon>Candidatus Tanganyikabacteria</taxon>
    </lineage>
</organism>
<dbReference type="GO" id="GO:0009055">
    <property type="term" value="F:electron transfer activity"/>
    <property type="evidence" value="ECO:0007669"/>
    <property type="project" value="InterPro"/>
</dbReference>
<sequence>KKVYEARCAMCHGTLAAKKPVLPSATDFFKGQYKLTGGDAKKIEKVIKEGAAKAFPGKGSPAMAPVALADKERADVTAFIKTLKGK</sequence>
<feature type="non-terminal residue" evidence="6">
    <location>
        <position position="1"/>
    </location>
</feature>
<protein>
    <submittedName>
        <fullName evidence="6">Cytochrome c</fullName>
    </submittedName>
</protein>
<proteinExistence type="predicted"/>
<keyword evidence="2 4" id="KW-0479">Metal-binding</keyword>
<evidence type="ECO:0000259" key="5">
    <source>
        <dbReference type="PROSITE" id="PS51007"/>
    </source>
</evidence>
<dbReference type="GO" id="GO:0020037">
    <property type="term" value="F:heme binding"/>
    <property type="evidence" value="ECO:0007669"/>
    <property type="project" value="InterPro"/>
</dbReference>
<evidence type="ECO:0000313" key="6">
    <source>
        <dbReference type="EMBL" id="MBM3275026.1"/>
    </source>
</evidence>
<dbReference type="Pfam" id="PF00034">
    <property type="entry name" value="Cytochrom_C"/>
    <property type="match status" value="1"/>
</dbReference>
<dbReference type="Proteomes" id="UP000703893">
    <property type="component" value="Unassembled WGS sequence"/>
</dbReference>
<evidence type="ECO:0000256" key="3">
    <source>
        <dbReference type="ARBA" id="ARBA00023004"/>
    </source>
</evidence>
<keyword evidence="1 4" id="KW-0349">Heme</keyword>
<comment type="caution">
    <text evidence="6">The sequence shown here is derived from an EMBL/GenBank/DDBJ whole genome shotgun (WGS) entry which is preliminary data.</text>
</comment>
<dbReference type="EMBL" id="VGJX01000416">
    <property type="protein sequence ID" value="MBM3275026.1"/>
    <property type="molecule type" value="Genomic_DNA"/>
</dbReference>
<evidence type="ECO:0000256" key="2">
    <source>
        <dbReference type="ARBA" id="ARBA00022723"/>
    </source>
</evidence>
<evidence type="ECO:0000256" key="1">
    <source>
        <dbReference type="ARBA" id="ARBA00022617"/>
    </source>
</evidence>
<evidence type="ECO:0000256" key="4">
    <source>
        <dbReference type="PROSITE-ProRule" id="PRU00433"/>
    </source>
</evidence>
<dbReference type="AlphaFoldDB" id="A0A937X7H1"/>
<evidence type="ECO:0000313" key="7">
    <source>
        <dbReference type="Proteomes" id="UP000703893"/>
    </source>
</evidence>
<dbReference type="InterPro" id="IPR036909">
    <property type="entry name" value="Cyt_c-like_dom_sf"/>
</dbReference>
<dbReference type="Gene3D" id="1.10.760.10">
    <property type="entry name" value="Cytochrome c-like domain"/>
    <property type="match status" value="1"/>
</dbReference>
<accession>A0A937X7H1</accession>
<dbReference type="SUPFAM" id="SSF46626">
    <property type="entry name" value="Cytochrome c"/>
    <property type="match status" value="1"/>
</dbReference>
<name>A0A937X7H1_9BACT</name>
<dbReference type="GO" id="GO:0046872">
    <property type="term" value="F:metal ion binding"/>
    <property type="evidence" value="ECO:0007669"/>
    <property type="project" value="UniProtKB-KW"/>
</dbReference>
<gene>
    <name evidence="6" type="ORF">FJZ00_07725</name>
</gene>
<reference evidence="6 7" key="1">
    <citation type="submission" date="2019-03" db="EMBL/GenBank/DDBJ databases">
        <title>Lake Tanganyika Metagenome-Assembled Genomes (MAGs).</title>
        <authorList>
            <person name="Tran P."/>
        </authorList>
    </citation>
    <scope>NUCLEOTIDE SEQUENCE [LARGE SCALE GENOMIC DNA]</scope>
    <source>
        <strain evidence="6">K_DeepCast_65m_m2_236</strain>
    </source>
</reference>
<keyword evidence="3 4" id="KW-0408">Iron</keyword>